<evidence type="ECO:0000313" key="3">
    <source>
        <dbReference type="Proteomes" id="UP000256964"/>
    </source>
</evidence>
<feature type="region of interest" description="Disordered" evidence="1">
    <location>
        <begin position="1"/>
        <end position="35"/>
    </location>
</feature>
<gene>
    <name evidence="2" type="ORF">OH76DRAFT_1189827</name>
</gene>
<reference evidence="2 3" key="1">
    <citation type="journal article" date="2018" name="Biotechnol. Biofuels">
        <title>Integrative visual omics of the white-rot fungus Polyporus brumalis exposes the biotechnological potential of its oxidative enzymes for delignifying raw plant biomass.</title>
        <authorList>
            <person name="Miyauchi S."/>
            <person name="Rancon A."/>
            <person name="Drula E."/>
            <person name="Hage H."/>
            <person name="Chaduli D."/>
            <person name="Favel A."/>
            <person name="Grisel S."/>
            <person name="Henrissat B."/>
            <person name="Herpoel-Gimbert I."/>
            <person name="Ruiz-Duenas F.J."/>
            <person name="Chevret D."/>
            <person name="Hainaut M."/>
            <person name="Lin J."/>
            <person name="Wang M."/>
            <person name="Pangilinan J."/>
            <person name="Lipzen A."/>
            <person name="Lesage-Meessen L."/>
            <person name="Navarro D."/>
            <person name="Riley R."/>
            <person name="Grigoriev I.V."/>
            <person name="Zhou S."/>
            <person name="Raouche S."/>
            <person name="Rosso M.N."/>
        </authorList>
    </citation>
    <scope>NUCLEOTIDE SEQUENCE [LARGE SCALE GENOMIC DNA]</scope>
    <source>
        <strain evidence="2 3">BRFM 1820</strain>
    </source>
</reference>
<dbReference type="AlphaFoldDB" id="A0A371CTH9"/>
<proteinExistence type="predicted"/>
<evidence type="ECO:0000313" key="2">
    <source>
        <dbReference type="EMBL" id="RDX43580.1"/>
    </source>
</evidence>
<feature type="compositionally biased region" description="Polar residues" evidence="1">
    <location>
        <begin position="1"/>
        <end position="14"/>
    </location>
</feature>
<accession>A0A371CTH9</accession>
<organism evidence="2 3">
    <name type="scientific">Lentinus brumalis</name>
    <dbReference type="NCBI Taxonomy" id="2498619"/>
    <lineage>
        <taxon>Eukaryota</taxon>
        <taxon>Fungi</taxon>
        <taxon>Dikarya</taxon>
        <taxon>Basidiomycota</taxon>
        <taxon>Agaricomycotina</taxon>
        <taxon>Agaricomycetes</taxon>
        <taxon>Polyporales</taxon>
        <taxon>Polyporaceae</taxon>
        <taxon>Lentinus</taxon>
    </lineage>
</organism>
<sequence length="231" mass="25795">MQVFESSLESQPGPQSRLEPSLYQRPTPAPHAVSATDPRYTIHSSSYRCRHRSRPSSLRLSRFILILYPTSVRGLQIPRIPGSHRSPYEYICKPAISGTRCRARDHVRAGPRACKFACRKSRWLSGIDTPAVLLVLRLRFAFRPSTVRVSRVSLCTSGFSDSRCLGYVWHLASGSSDPSPALLGLFPIGSSLAGYVRLGLSDPLSVLGVCTSRWHRPSGVRDRRRRQALRP</sequence>
<keyword evidence="3" id="KW-1185">Reference proteome</keyword>
<evidence type="ECO:0000256" key="1">
    <source>
        <dbReference type="SAM" id="MobiDB-lite"/>
    </source>
</evidence>
<dbReference type="Proteomes" id="UP000256964">
    <property type="component" value="Unassembled WGS sequence"/>
</dbReference>
<dbReference type="EMBL" id="KZ857462">
    <property type="protein sequence ID" value="RDX43580.1"/>
    <property type="molecule type" value="Genomic_DNA"/>
</dbReference>
<name>A0A371CTH9_9APHY</name>
<protein>
    <submittedName>
        <fullName evidence="2">Uncharacterized protein</fullName>
    </submittedName>
</protein>